<keyword evidence="1" id="KW-0315">Glutamine amidotransferase</keyword>
<keyword evidence="2" id="KW-1185">Reference proteome</keyword>
<dbReference type="RefSeq" id="WP_023859244.1">
    <property type="nucleotide sequence ID" value="NZ_AWWH01000066.1"/>
</dbReference>
<evidence type="ECO:0000313" key="2">
    <source>
        <dbReference type="Proteomes" id="UP000018559"/>
    </source>
</evidence>
<protein>
    <submittedName>
        <fullName evidence="1">Glutamine amidotransferase</fullName>
    </submittedName>
</protein>
<dbReference type="PATRIC" id="fig|1392007.3.peg.652"/>
<comment type="caution">
    <text evidence="1">The sequence shown here is derived from an EMBL/GenBank/DDBJ whole genome shotgun (WGS) entry which is preliminary data.</text>
</comment>
<organism evidence="1 2">
    <name type="scientific">Ligilactobacillus equi DPC 6820</name>
    <dbReference type="NCBI Taxonomy" id="1392007"/>
    <lineage>
        <taxon>Bacteria</taxon>
        <taxon>Bacillati</taxon>
        <taxon>Bacillota</taxon>
        <taxon>Bacilli</taxon>
        <taxon>Lactobacillales</taxon>
        <taxon>Lactobacillaceae</taxon>
        <taxon>Ligilactobacillus</taxon>
    </lineage>
</organism>
<sequence>MENWKKKQVFLSGLDLAINNRVSVLYSSCNPKEFTHPTNIETVYHMQSISDLVSEYLYNDNTNNNYKILSMNPEEVINRLLPKMQGLLALYNSPYSNQVDEFYTEIDAIFESNETLDQIKKWQKVIENI</sequence>
<dbReference type="EMBL" id="AWWH01000066">
    <property type="protein sequence ID" value="ETA74529.1"/>
    <property type="molecule type" value="Genomic_DNA"/>
</dbReference>
<keyword evidence="1" id="KW-0808">Transferase</keyword>
<dbReference type="GO" id="GO:0016740">
    <property type="term" value="F:transferase activity"/>
    <property type="evidence" value="ECO:0007669"/>
    <property type="project" value="UniProtKB-KW"/>
</dbReference>
<dbReference type="AlphaFoldDB" id="V7HWB0"/>
<reference evidence="1 2" key="1">
    <citation type="journal article" date="2014" name="Genome Announc.">
        <title>The Genome of the Predominant Equine Lactobacillus Species, Lactobacillus equi, Is Reflective of Its Lifestyle Adaptations to an Herbivorous Host.</title>
        <authorList>
            <person name="O'Donnell M.M."/>
            <person name="Harris H.M."/>
            <person name="O'Toole P.W."/>
            <person name="Ross R.P."/>
        </authorList>
    </citation>
    <scope>NUCLEOTIDE SEQUENCE [LARGE SCALE GENOMIC DNA]</scope>
    <source>
        <strain evidence="1 2">DPC 6820</strain>
    </source>
</reference>
<gene>
    <name evidence="1" type="ORF">LEQ_0394</name>
</gene>
<accession>V7HWB0</accession>
<evidence type="ECO:0000313" key="1">
    <source>
        <dbReference type="EMBL" id="ETA74529.1"/>
    </source>
</evidence>
<name>V7HWB0_9LACO</name>
<dbReference type="Proteomes" id="UP000018559">
    <property type="component" value="Unassembled WGS sequence"/>
</dbReference>
<proteinExistence type="predicted"/>